<name>A0A7S1F778_NOCSC</name>
<gene>
    <name evidence="7" type="ORF">NSCI0253_LOCUS21901</name>
</gene>
<evidence type="ECO:0000256" key="3">
    <source>
        <dbReference type="ARBA" id="ARBA00023004"/>
    </source>
</evidence>
<reference evidence="7" key="1">
    <citation type="submission" date="2021-01" db="EMBL/GenBank/DDBJ databases">
        <authorList>
            <person name="Corre E."/>
            <person name="Pelletier E."/>
            <person name="Niang G."/>
            <person name="Scheremetjew M."/>
            <person name="Finn R."/>
            <person name="Kale V."/>
            <person name="Holt S."/>
            <person name="Cochrane G."/>
            <person name="Meng A."/>
            <person name="Brown T."/>
            <person name="Cohen L."/>
        </authorList>
    </citation>
    <scope>NUCLEOTIDE SEQUENCE</scope>
</reference>
<dbReference type="SUPFAM" id="SSF55856">
    <property type="entry name" value="Cytochrome b5-like heme/steroid binding domain"/>
    <property type="match status" value="1"/>
</dbReference>
<sequence>MSDTTERRAISSDEVAKHNTDEDCWISMHGLVLNLTQDILSEHPGGPDVIVSLAGKDATDDFEDIGHSDTAREWSSKYIIGYLDGSEEENKTKLVPLMSEAKRSSGEGDGDLLTRFLFFAPVVVLIAVISYFVMKE</sequence>
<dbReference type="SMART" id="SM01117">
    <property type="entry name" value="Cyt-b5"/>
    <property type="match status" value="1"/>
</dbReference>
<evidence type="ECO:0000256" key="4">
    <source>
        <dbReference type="ARBA" id="ARBA00038168"/>
    </source>
</evidence>
<dbReference type="InterPro" id="IPR001199">
    <property type="entry name" value="Cyt_B5-like_heme/steroid-bd"/>
</dbReference>
<evidence type="ECO:0000313" key="7">
    <source>
        <dbReference type="EMBL" id="CAD8847551.1"/>
    </source>
</evidence>
<feature type="domain" description="Cytochrome b5 heme-binding" evidence="6">
    <location>
        <begin position="7"/>
        <end position="84"/>
    </location>
</feature>
<keyword evidence="2" id="KW-0479">Metal-binding</keyword>
<dbReference type="EMBL" id="HBFQ01031075">
    <property type="protein sequence ID" value="CAD8847551.1"/>
    <property type="molecule type" value="Transcribed_RNA"/>
</dbReference>
<keyword evidence="1" id="KW-0349">Heme</keyword>
<dbReference type="InterPro" id="IPR050668">
    <property type="entry name" value="Cytochrome_b5"/>
</dbReference>
<evidence type="ECO:0000259" key="6">
    <source>
        <dbReference type="PROSITE" id="PS50255"/>
    </source>
</evidence>
<dbReference type="AlphaFoldDB" id="A0A7S1F778"/>
<dbReference type="GO" id="GO:0046872">
    <property type="term" value="F:metal ion binding"/>
    <property type="evidence" value="ECO:0007669"/>
    <property type="project" value="UniProtKB-KW"/>
</dbReference>
<dbReference type="InterPro" id="IPR036400">
    <property type="entry name" value="Cyt_B5-like_heme/steroid_sf"/>
</dbReference>
<dbReference type="PROSITE" id="PS50255">
    <property type="entry name" value="CYTOCHROME_B5_2"/>
    <property type="match status" value="1"/>
</dbReference>
<proteinExistence type="inferred from homology"/>
<evidence type="ECO:0000256" key="1">
    <source>
        <dbReference type="ARBA" id="ARBA00022617"/>
    </source>
</evidence>
<dbReference type="PANTHER" id="PTHR19359:SF14">
    <property type="entry name" value="CYTOCHROME B5 A"/>
    <property type="match status" value="1"/>
</dbReference>
<feature type="transmembrane region" description="Helical" evidence="5">
    <location>
        <begin position="112"/>
        <end position="134"/>
    </location>
</feature>
<dbReference type="PANTHER" id="PTHR19359">
    <property type="entry name" value="CYTOCHROME B5"/>
    <property type="match status" value="1"/>
</dbReference>
<dbReference type="PRINTS" id="PR00363">
    <property type="entry name" value="CYTOCHROMEB5"/>
</dbReference>
<evidence type="ECO:0000256" key="2">
    <source>
        <dbReference type="ARBA" id="ARBA00022723"/>
    </source>
</evidence>
<dbReference type="Gene3D" id="3.10.120.10">
    <property type="entry name" value="Cytochrome b5-like heme/steroid binding domain"/>
    <property type="match status" value="1"/>
</dbReference>
<organism evidence="7">
    <name type="scientific">Noctiluca scintillans</name>
    <name type="common">Sea sparkle</name>
    <name type="synonym">Red tide dinoflagellate</name>
    <dbReference type="NCBI Taxonomy" id="2966"/>
    <lineage>
        <taxon>Eukaryota</taxon>
        <taxon>Sar</taxon>
        <taxon>Alveolata</taxon>
        <taxon>Dinophyceae</taxon>
        <taxon>Noctilucales</taxon>
        <taxon>Noctilucaceae</taxon>
        <taxon>Noctiluca</taxon>
    </lineage>
</organism>
<dbReference type="GO" id="GO:0020037">
    <property type="term" value="F:heme binding"/>
    <property type="evidence" value="ECO:0007669"/>
    <property type="project" value="TreeGrafter"/>
</dbReference>
<evidence type="ECO:0000256" key="5">
    <source>
        <dbReference type="SAM" id="Phobius"/>
    </source>
</evidence>
<keyword evidence="5" id="KW-0472">Membrane</keyword>
<keyword evidence="5" id="KW-0812">Transmembrane</keyword>
<comment type="similarity">
    <text evidence="4">Belongs to the cytochrome b5 family.</text>
</comment>
<keyword evidence="5" id="KW-1133">Transmembrane helix</keyword>
<dbReference type="Pfam" id="PF00173">
    <property type="entry name" value="Cyt-b5"/>
    <property type="match status" value="1"/>
</dbReference>
<dbReference type="GO" id="GO:0016020">
    <property type="term" value="C:membrane"/>
    <property type="evidence" value="ECO:0007669"/>
    <property type="project" value="TreeGrafter"/>
</dbReference>
<protein>
    <recommendedName>
        <fullName evidence="6">Cytochrome b5 heme-binding domain-containing protein</fullName>
    </recommendedName>
</protein>
<keyword evidence="3" id="KW-0408">Iron</keyword>
<accession>A0A7S1F778</accession>